<proteinExistence type="predicted"/>
<organism evidence="2 3">
    <name type="scientific">Niabella drilacis (strain DSM 25811 / CCM 8410 / CCUG 62505 / LMG 26954 / E90)</name>
    <dbReference type="NCBI Taxonomy" id="1285928"/>
    <lineage>
        <taxon>Bacteria</taxon>
        <taxon>Pseudomonadati</taxon>
        <taxon>Bacteroidota</taxon>
        <taxon>Chitinophagia</taxon>
        <taxon>Chitinophagales</taxon>
        <taxon>Chitinophagaceae</taxon>
        <taxon>Niabella</taxon>
    </lineage>
</organism>
<keyword evidence="3" id="KW-1185">Reference proteome</keyword>
<feature type="coiled-coil region" evidence="1">
    <location>
        <begin position="42"/>
        <end position="69"/>
    </location>
</feature>
<dbReference type="OrthoDB" id="677975at2"/>
<dbReference type="RefSeq" id="WP_090393501.1">
    <property type="nucleotide sequence ID" value="NZ_FMZO01000028.1"/>
</dbReference>
<keyword evidence="1" id="KW-0175">Coiled coil</keyword>
<gene>
    <name evidence="2" type="ORF">SAMN04487894_12838</name>
</gene>
<dbReference type="STRING" id="1285928.SAMN04487894_12838"/>
<dbReference type="AlphaFoldDB" id="A0A1G7BCN5"/>
<dbReference type="Proteomes" id="UP000198757">
    <property type="component" value="Unassembled WGS sequence"/>
</dbReference>
<evidence type="ECO:0000313" key="3">
    <source>
        <dbReference type="Proteomes" id="UP000198757"/>
    </source>
</evidence>
<reference evidence="3" key="1">
    <citation type="submission" date="2016-10" db="EMBL/GenBank/DDBJ databases">
        <authorList>
            <person name="Varghese N."/>
            <person name="Submissions S."/>
        </authorList>
    </citation>
    <scope>NUCLEOTIDE SEQUENCE [LARGE SCALE GENOMIC DNA]</scope>
    <source>
        <strain evidence="3">DSM 25811 / CCM 8410 / LMG 26954 / E90</strain>
    </source>
</reference>
<accession>A0A1G7BCN5</accession>
<name>A0A1G7BCN5_NIADE</name>
<evidence type="ECO:0000256" key="1">
    <source>
        <dbReference type="SAM" id="Coils"/>
    </source>
</evidence>
<protein>
    <submittedName>
        <fullName evidence="2">Uncharacterized protein</fullName>
    </submittedName>
</protein>
<dbReference type="EMBL" id="FMZO01000028">
    <property type="protein sequence ID" value="SDE24116.1"/>
    <property type="molecule type" value="Genomic_DNA"/>
</dbReference>
<sequence length="77" mass="9124">MSVTLENPNLNEQQVLMLRLLTNPLPEADFAQVRRFVVKLLAKQIDSTIEEWEQENNVTEATYEKLRVEHFRSKPRK</sequence>
<evidence type="ECO:0000313" key="2">
    <source>
        <dbReference type="EMBL" id="SDE24116.1"/>
    </source>
</evidence>